<sequence>MPSTIIQIVATLTGTLLTLSDGMQSAWTSPIVIKLTSPSSPIKIQDSDVSLLENIYMIGALFGLTISIFVLDIIGRKNTMLMVGVSNIIIWFVIGFATSVIVLTIARFFAGVANNVNFIASTAYIGEISEKTIRGRLGSLLRGMLTFGMLIIYSVGPYVSIFASSMVGVGIIVLHLLTFPFMPESPYFLLMKNRKDQARKSLKMLRRLDDVEEELEYIEETIERERYERRRPLDLIKIKTNRRALLILIVLNFAQQFSGNTIIYMNIHEILLNASFDISPNIAAIAYSALMLASCLLFTSLVDKIGRRFFLCASCLLTTISLFLLAAYFVAQNRINVEGFLWIPVFAIMLYGGSFTMGLLIVPTILTSELFPTNIKSIAVSVCSGTFLISGSLSLLLYHGLKTYGMYVPFFVFAFCTLAAGVFSYFFVFETKNKTLAEIQAILEHEVYGKKEGYGTLNENENYESD</sequence>
<dbReference type="InterPro" id="IPR050549">
    <property type="entry name" value="MFS_Trehalose_Transporter"/>
</dbReference>
<evidence type="ECO:0000256" key="1">
    <source>
        <dbReference type="ARBA" id="ARBA00004651"/>
    </source>
</evidence>
<feature type="transmembrane region" description="Helical" evidence="8">
    <location>
        <begin position="137"/>
        <end position="155"/>
    </location>
</feature>
<evidence type="ECO:0000256" key="7">
    <source>
        <dbReference type="ARBA" id="ARBA00023136"/>
    </source>
</evidence>
<keyword evidence="7 8" id="KW-0472">Membrane</keyword>
<evidence type="ECO:0000256" key="6">
    <source>
        <dbReference type="ARBA" id="ARBA00022989"/>
    </source>
</evidence>
<feature type="transmembrane region" description="Helical" evidence="8">
    <location>
        <begin position="282"/>
        <end position="302"/>
    </location>
</feature>
<dbReference type="SUPFAM" id="SSF103473">
    <property type="entry name" value="MFS general substrate transporter"/>
    <property type="match status" value="1"/>
</dbReference>
<dbReference type="InterPro" id="IPR005828">
    <property type="entry name" value="MFS_sugar_transport-like"/>
</dbReference>
<evidence type="ECO:0000259" key="9">
    <source>
        <dbReference type="PROSITE" id="PS50850"/>
    </source>
</evidence>
<feature type="transmembrane region" description="Helical" evidence="8">
    <location>
        <begin position="81"/>
        <end position="102"/>
    </location>
</feature>
<dbReference type="PROSITE" id="PS50850">
    <property type="entry name" value="MFS"/>
    <property type="match status" value="1"/>
</dbReference>
<proteinExistence type="predicted"/>
<gene>
    <name evidence="10" type="ORF">RN001_011743</name>
</gene>
<dbReference type="InterPro" id="IPR005829">
    <property type="entry name" value="Sugar_transporter_CS"/>
</dbReference>
<dbReference type="PANTHER" id="PTHR48021:SF46">
    <property type="entry name" value="MAJOR FACILITATOR SUPERFAMILY (MFS) PROFILE DOMAIN-CONTAINING PROTEIN"/>
    <property type="match status" value="1"/>
</dbReference>
<reference evidence="11" key="1">
    <citation type="submission" date="2023-01" db="EMBL/GenBank/DDBJ databases">
        <title>Key to firefly adult light organ development and bioluminescence: homeobox transcription factors regulate luciferase expression and transportation to peroxisome.</title>
        <authorList>
            <person name="Fu X."/>
        </authorList>
    </citation>
    <scope>NUCLEOTIDE SEQUENCE [LARGE SCALE GENOMIC DNA]</scope>
</reference>
<evidence type="ECO:0000256" key="4">
    <source>
        <dbReference type="ARBA" id="ARBA00022597"/>
    </source>
</evidence>
<evidence type="ECO:0000256" key="3">
    <source>
        <dbReference type="ARBA" id="ARBA00022475"/>
    </source>
</evidence>
<dbReference type="GO" id="GO:0022857">
    <property type="term" value="F:transmembrane transporter activity"/>
    <property type="evidence" value="ECO:0007669"/>
    <property type="project" value="InterPro"/>
</dbReference>
<dbReference type="FunFam" id="1.20.1250.20:FF:000218">
    <property type="entry name" value="facilitated trehalose transporter Tret1"/>
    <property type="match status" value="1"/>
</dbReference>
<protein>
    <recommendedName>
        <fullName evidence="9">Major facilitator superfamily (MFS) profile domain-containing protein</fullName>
    </recommendedName>
</protein>
<dbReference type="GO" id="GO:0005886">
    <property type="term" value="C:plasma membrane"/>
    <property type="evidence" value="ECO:0007669"/>
    <property type="project" value="UniProtKB-SubCell"/>
</dbReference>
<comment type="subcellular location">
    <subcellularLocation>
        <location evidence="1">Cell membrane</location>
        <topology evidence="1">Multi-pass membrane protein</topology>
    </subcellularLocation>
</comment>
<evidence type="ECO:0000256" key="8">
    <source>
        <dbReference type="SAM" id="Phobius"/>
    </source>
</evidence>
<accession>A0AAN7P4T7</accession>
<feature type="transmembrane region" description="Helical" evidence="8">
    <location>
        <begin position="55"/>
        <end position="74"/>
    </location>
</feature>
<dbReference type="EMBL" id="JARPUR010000005">
    <property type="protein sequence ID" value="KAK4875321.1"/>
    <property type="molecule type" value="Genomic_DNA"/>
</dbReference>
<dbReference type="Proteomes" id="UP001353858">
    <property type="component" value="Unassembled WGS sequence"/>
</dbReference>
<dbReference type="InterPro" id="IPR036259">
    <property type="entry name" value="MFS_trans_sf"/>
</dbReference>
<dbReference type="Pfam" id="PF00083">
    <property type="entry name" value="Sugar_tr"/>
    <property type="match status" value="1"/>
</dbReference>
<feature type="domain" description="Major facilitator superfamily (MFS) profile" evidence="9">
    <location>
        <begin position="6"/>
        <end position="432"/>
    </location>
</feature>
<evidence type="ECO:0000313" key="11">
    <source>
        <dbReference type="Proteomes" id="UP001353858"/>
    </source>
</evidence>
<dbReference type="PROSITE" id="PS00216">
    <property type="entry name" value="SUGAR_TRANSPORT_1"/>
    <property type="match status" value="1"/>
</dbReference>
<evidence type="ECO:0000313" key="10">
    <source>
        <dbReference type="EMBL" id="KAK4875321.1"/>
    </source>
</evidence>
<keyword evidence="3" id="KW-1003">Cell membrane</keyword>
<keyword evidence="11" id="KW-1185">Reference proteome</keyword>
<dbReference type="Gene3D" id="1.20.1250.20">
    <property type="entry name" value="MFS general substrate transporter like domains"/>
    <property type="match status" value="1"/>
</dbReference>
<comment type="caution">
    <text evidence="10">The sequence shown here is derived from an EMBL/GenBank/DDBJ whole genome shotgun (WGS) entry which is preliminary data.</text>
</comment>
<feature type="transmembrane region" description="Helical" evidence="8">
    <location>
        <begin position="161"/>
        <end position="182"/>
    </location>
</feature>
<name>A0AAN7P4T7_9COLE</name>
<feature type="transmembrane region" description="Helical" evidence="8">
    <location>
        <begin position="245"/>
        <end position="267"/>
    </location>
</feature>
<keyword evidence="6 8" id="KW-1133">Transmembrane helix</keyword>
<keyword evidence="4" id="KW-0762">Sugar transport</keyword>
<feature type="transmembrane region" description="Helical" evidence="8">
    <location>
        <begin position="309"/>
        <end position="329"/>
    </location>
</feature>
<keyword evidence="2" id="KW-0813">Transport</keyword>
<dbReference type="InterPro" id="IPR020846">
    <property type="entry name" value="MFS_dom"/>
</dbReference>
<dbReference type="PANTHER" id="PTHR48021">
    <property type="match status" value="1"/>
</dbReference>
<keyword evidence="5 8" id="KW-0812">Transmembrane</keyword>
<evidence type="ECO:0000256" key="5">
    <source>
        <dbReference type="ARBA" id="ARBA00022692"/>
    </source>
</evidence>
<feature type="transmembrane region" description="Helical" evidence="8">
    <location>
        <begin position="378"/>
        <end position="398"/>
    </location>
</feature>
<feature type="transmembrane region" description="Helical" evidence="8">
    <location>
        <begin position="341"/>
        <end position="366"/>
    </location>
</feature>
<evidence type="ECO:0000256" key="2">
    <source>
        <dbReference type="ARBA" id="ARBA00022448"/>
    </source>
</evidence>
<feature type="transmembrane region" description="Helical" evidence="8">
    <location>
        <begin position="404"/>
        <end position="428"/>
    </location>
</feature>
<organism evidence="10 11">
    <name type="scientific">Aquatica leii</name>
    <dbReference type="NCBI Taxonomy" id="1421715"/>
    <lineage>
        <taxon>Eukaryota</taxon>
        <taxon>Metazoa</taxon>
        <taxon>Ecdysozoa</taxon>
        <taxon>Arthropoda</taxon>
        <taxon>Hexapoda</taxon>
        <taxon>Insecta</taxon>
        <taxon>Pterygota</taxon>
        <taxon>Neoptera</taxon>
        <taxon>Endopterygota</taxon>
        <taxon>Coleoptera</taxon>
        <taxon>Polyphaga</taxon>
        <taxon>Elateriformia</taxon>
        <taxon>Elateroidea</taxon>
        <taxon>Lampyridae</taxon>
        <taxon>Luciolinae</taxon>
        <taxon>Aquatica</taxon>
    </lineage>
</organism>
<dbReference type="AlphaFoldDB" id="A0AAN7P4T7"/>